<dbReference type="AlphaFoldDB" id="A0A8H6X8H6"/>
<dbReference type="EMBL" id="JACAZH010000038">
    <property type="protein sequence ID" value="KAF7335941.1"/>
    <property type="molecule type" value="Genomic_DNA"/>
</dbReference>
<evidence type="ECO:0000313" key="3">
    <source>
        <dbReference type="Proteomes" id="UP000623467"/>
    </source>
</evidence>
<reference evidence="2" key="1">
    <citation type="submission" date="2020-05" db="EMBL/GenBank/DDBJ databases">
        <title>Mycena genomes resolve the evolution of fungal bioluminescence.</title>
        <authorList>
            <person name="Tsai I.J."/>
        </authorList>
    </citation>
    <scope>NUCLEOTIDE SEQUENCE</scope>
    <source>
        <strain evidence="2">160909Yilan</strain>
    </source>
</reference>
<accession>A0A8H6X8H6</accession>
<dbReference type="Proteomes" id="UP000623467">
    <property type="component" value="Unassembled WGS sequence"/>
</dbReference>
<name>A0A8H6X8H6_9AGAR</name>
<proteinExistence type="predicted"/>
<comment type="caution">
    <text evidence="2">The sequence shown here is derived from an EMBL/GenBank/DDBJ whole genome shotgun (WGS) entry which is preliminary data.</text>
</comment>
<feature type="transmembrane region" description="Helical" evidence="1">
    <location>
        <begin position="71"/>
        <end position="88"/>
    </location>
</feature>
<evidence type="ECO:0000313" key="2">
    <source>
        <dbReference type="EMBL" id="KAF7335941.1"/>
    </source>
</evidence>
<evidence type="ECO:0000256" key="1">
    <source>
        <dbReference type="SAM" id="Phobius"/>
    </source>
</evidence>
<keyword evidence="3" id="KW-1185">Reference proteome</keyword>
<gene>
    <name evidence="2" type="ORF">MSAN_02307500</name>
</gene>
<organism evidence="2 3">
    <name type="scientific">Mycena sanguinolenta</name>
    <dbReference type="NCBI Taxonomy" id="230812"/>
    <lineage>
        <taxon>Eukaryota</taxon>
        <taxon>Fungi</taxon>
        <taxon>Dikarya</taxon>
        <taxon>Basidiomycota</taxon>
        <taxon>Agaricomycotina</taxon>
        <taxon>Agaricomycetes</taxon>
        <taxon>Agaricomycetidae</taxon>
        <taxon>Agaricales</taxon>
        <taxon>Marasmiineae</taxon>
        <taxon>Mycenaceae</taxon>
        <taxon>Mycena</taxon>
    </lineage>
</organism>
<keyword evidence="1" id="KW-0472">Membrane</keyword>
<keyword evidence="1" id="KW-0812">Transmembrane</keyword>
<keyword evidence="1" id="KW-1133">Transmembrane helix</keyword>
<sequence>MQCITTTVRTNIEASVIIPLINDTAIFLAINYRILTHTTAANSPIAHLRAFFGGTAQSALSQALLQSGQHFYLIAVVTHIVLLVLLKLPHFLPIYHAMPGFALINVMACQVFRRIKFGLSSSDGTSQIPTIGLRSDFHPETANPSSLSLHFRPIDPSTAELGSNKAFPLEVHMQEVDKFEEGTEASEVCKPTDLA</sequence>
<protein>
    <submittedName>
        <fullName evidence="2">Uncharacterized protein</fullName>
    </submittedName>
</protein>
<dbReference type="OrthoDB" id="3038990at2759"/>